<organism evidence="2 3">
    <name type="scientific">Lophiotrema nucula</name>
    <dbReference type="NCBI Taxonomy" id="690887"/>
    <lineage>
        <taxon>Eukaryota</taxon>
        <taxon>Fungi</taxon>
        <taxon>Dikarya</taxon>
        <taxon>Ascomycota</taxon>
        <taxon>Pezizomycotina</taxon>
        <taxon>Dothideomycetes</taxon>
        <taxon>Pleosporomycetidae</taxon>
        <taxon>Pleosporales</taxon>
        <taxon>Lophiotremataceae</taxon>
        <taxon>Lophiotrema</taxon>
    </lineage>
</organism>
<evidence type="ECO:0000313" key="3">
    <source>
        <dbReference type="Proteomes" id="UP000799770"/>
    </source>
</evidence>
<gene>
    <name evidence="2" type="ORF">BDV96DRAFT_606665</name>
</gene>
<feature type="compositionally biased region" description="Polar residues" evidence="1">
    <location>
        <begin position="98"/>
        <end position="108"/>
    </location>
</feature>
<dbReference type="EMBL" id="ML977355">
    <property type="protein sequence ID" value="KAF2107339.1"/>
    <property type="molecule type" value="Genomic_DNA"/>
</dbReference>
<reference evidence="2" key="1">
    <citation type="journal article" date="2020" name="Stud. Mycol.">
        <title>101 Dothideomycetes genomes: a test case for predicting lifestyles and emergence of pathogens.</title>
        <authorList>
            <person name="Haridas S."/>
            <person name="Albert R."/>
            <person name="Binder M."/>
            <person name="Bloem J."/>
            <person name="Labutti K."/>
            <person name="Salamov A."/>
            <person name="Andreopoulos B."/>
            <person name="Baker S."/>
            <person name="Barry K."/>
            <person name="Bills G."/>
            <person name="Bluhm B."/>
            <person name="Cannon C."/>
            <person name="Castanera R."/>
            <person name="Culley D."/>
            <person name="Daum C."/>
            <person name="Ezra D."/>
            <person name="Gonzalez J."/>
            <person name="Henrissat B."/>
            <person name="Kuo A."/>
            <person name="Liang C."/>
            <person name="Lipzen A."/>
            <person name="Lutzoni F."/>
            <person name="Magnuson J."/>
            <person name="Mondo S."/>
            <person name="Nolan M."/>
            <person name="Ohm R."/>
            <person name="Pangilinan J."/>
            <person name="Park H.-J."/>
            <person name="Ramirez L."/>
            <person name="Alfaro M."/>
            <person name="Sun H."/>
            <person name="Tritt A."/>
            <person name="Yoshinaga Y."/>
            <person name="Zwiers L.-H."/>
            <person name="Turgeon B."/>
            <person name="Goodwin S."/>
            <person name="Spatafora J."/>
            <person name="Crous P."/>
            <person name="Grigoriev I."/>
        </authorList>
    </citation>
    <scope>NUCLEOTIDE SEQUENCE</scope>
    <source>
        <strain evidence="2">CBS 627.86</strain>
    </source>
</reference>
<evidence type="ECO:0000256" key="1">
    <source>
        <dbReference type="SAM" id="MobiDB-lite"/>
    </source>
</evidence>
<accession>A0A6A5YJA2</accession>
<evidence type="ECO:0000313" key="2">
    <source>
        <dbReference type="EMBL" id="KAF2107339.1"/>
    </source>
</evidence>
<dbReference type="AlphaFoldDB" id="A0A6A5YJA2"/>
<proteinExistence type="predicted"/>
<keyword evidence="3" id="KW-1185">Reference proteome</keyword>
<name>A0A6A5YJA2_9PLEO</name>
<feature type="compositionally biased region" description="Low complexity" evidence="1">
    <location>
        <begin position="47"/>
        <end position="57"/>
    </location>
</feature>
<protein>
    <submittedName>
        <fullName evidence="2">Uncharacterized protein</fullName>
    </submittedName>
</protein>
<sequence length="169" mass="18729">MHPLNDPAVNAHRAPQSPQDEVYSLLRNSQCFHRKLNYKNCESKINMTNTSSNSANNGQPAGRPSSRRANKAFSEVKTDNAGSGPSREPSPHEFAAVQAQQPNLGKNSTFDGILHSHQMTTEAELAEQRYFGTSLPSMLRRSESVRSGYKTLKRTGTKVLSKKKDKQTV</sequence>
<feature type="region of interest" description="Disordered" evidence="1">
    <location>
        <begin position="47"/>
        <end position="108"/>
    </location>
</feature>
<dbReference type="Proteomes" id="UP000799770">
    <property type="component" value="Unassembled WGS sequence"/>
</dbReference>